<comment type="caution">
    <text evidence="1">The sequence shown here is derived from an EMBL/GenBank/DDBJ whole genome shotgun (WGS) entry which is preliminary data.</text>
</comment>
<proteinExistence type="predicted"/>
<reference evidence="1 2" key="1">
    <citation type="submission" date="2022-06" db="EMBL/GenBank/DDBJ databases">
        <authorList>
            <person name="Jeon C.O."/>
        </authorList>
    </citation>
    <scope>NUCLEOTIDE SEQUENCE [LARGE SCALE GENOMIC DNA]</scope>
    <source>
        <strain evidence="1 2">KCTC 13943</strain>
    </source>
</reference>
<organism evidence="1 2">
    <name type="scientific">Neobacillus pocheonensis</name>
    <dbReference type="NCBI Taxonomy" id="363869"/>
    <lineage>
        <taxon>Bacteria</taxon>
        <taxon>Bacillati</taxon>
        <taxon>Bacillota</taxon>
        <taxon>Bacilli</taxon>
        <taxon>Bacillales</taxon>
        <taxon>Bacillaceae</taxon>
        <taxon>Neobacillus</taxon>
    </lineage>
</organism>
<dbReference type="EMBL" id="JAMQCR010000001">
    <property type="protein sequence ID" value="MCM2533616.1"/>
    <property type="molecule type" value="Genomic_DNA"/>
</dbReference>
<protein>
    <submittedName>
        <fullName evidence="1">Uncharacterized protein</fullName>
    </submittedName>
</protein>
<evidence type="ECO:0000313" key="1">
    <source>
        <dbReference type="EMBL" id="MCM2533616.1"/>
    </source>
</evidence>
<name>A0ABT0WBF0_9BACI</name>
<accession>A0ABT0WBF0</accession>
<keyword evidence="2" id="KW-1185">Reference proteome</keyword>
<sequence>MSVYSHSLILPEKEIDFLLELLPISQKNTPDIYIFDRWQTIVTLAGKNSDLSSRYNLLKHIVRSSIFSTYNYKQSMIFIYLFNLPYQDSFLKKLHGVFCLFHEIRHHHQFITDESLFLTSLSDQTLTDTSYSLSWCEKDANKYAVKWMRRKRREINDKFQLPTPQWDVGVNEKNKLRILLN</sequence>
<gene>
    <name evidence="1" type="ORF">NDK43_15990</name>
</gene>
<evidence type="ECO:0000313" key="2">
    <source>
        <dbReference type="Proteomes" id="UP001523262"/>
    </source>
</evidence>
<dbReference type="Proteomes" id="UP001523262">
    <property type="component" value="Unassembled WGS sequence"/>
</dbReference>